<comment type="caution">
    <text evidence="1">The sequence shown here is derived from an EMBL/GenBank/DDBJ whole genome shotgun (WGS) entry which is preliminary data.</text>
</comment>
<dbReference type="PATRIC" id="fig|285983.3.peg.374"/>
<gene>
    <name evidence="1" type="ORF">UB32_09245</name>
</gene>
<dbReference type="Proteomes" id="UP000032512">
    <property type="component" value="Unassembled WGS sequence"/>
</dbReference>
<evidence type="ECO:0000313" key="1">
    <source>
        <dbReference type="EMBL" id="KIY22296.1"/>
    </source>
</evidence>
<sequence length="83" mass="9284">MEESSKEKATVLQNTYFAIRIVLVLLLGVLKGSVHLALGMFVHEASVLLVILNGIRLMKFKFRGLSKRAAFIQAAPLKREQCQ</sequence>
<organism evidence="1 2">
    <name type="scientific">Mesobacillus subterraneus</name>
    <dbReference type="NCBI Taxonomy" id="285983"/>
    <lineage>
        <taxon>Bacteria</taxon>
        <taxon>Bacillati</taxon>
        <taxon>Bacillota</taxon>
        <taxon>Bacilli</taxon>
        <taxon>Bacillales</taxon>
        <taxon>Bacillaceae</taxon>
        <taxon>Mesobacillus</taxon>
    </lineage>
</organism>
<name>A0A0D6ZB95_9BACI</name>
<evidence type="ECO:0000313" key="2">
    <source>
        <dbReference type="Proteomes" id="UP000032512"/>
    </source>
</evidence>
<reference evidence="1 2" key="1">
    <citation type="submission" date="2015-01" db="EMBL/GenBank/DDBJ databases">
        <title>Draft genome sequences of the supercritical CO2 tolerant bacteria Bacillus subterraneus MITOT1 and Bacillus cereus MIT0214.</title>
        <authorList>
            <person name="Peet K.C."/>
            <person name="Thompson J.R."/>
        </authorList>
    </citation>
    <scope>NUCLEOTIDE SEQUENCE [LARGE SCALE GENOMIC DNA]</scope>
    <source>
        <strain evidence="1 2">MITOT1</strain>
    </source>
</reference>
<dbReference type="EMBL" id="JXIQ01000074">
    <property type="protein sequence ID" value="KIY22296.1"/>
    <property type="molecule type" value="Genomic_DNA"/>
</dbReference>
<proteinExistence type="predicted"/>
<dbReference type="RefSeq" id="WP_044393148.1">
    <property type="nucleotide sequence ID" value="NZ_JXIQ01000074.1"/>
</dbReference>
<protein>
    <submittedName>
        <fullName evidence="1">Uncharacterized protein</fullName>
    </submittedName>
</protein>
<dbReference type="AlphaFoldDB" id="A0A0D6ZB95"/>
<keyword evidence="2" id="KW-1185">Reference proteome</keyword>
<accession>A0A0D6ZB95</accession>